<feature type="domain" description="ABC3 transporter permease C-terminal" evidence="8">
    <location>
        <begin position="242"/>
        <end position="361"/>
    </location>
</feature>
<feature type="transmembrane region" description="Helical" evidence="7">
    <location>
        <begin position="464"/>
        <end position="484"/>
    </location>
</feature>
<evidence type="ECO:0000256" key="3">
    <source>
        <dbReference type="ARBA" id="ARBA00022692"/>
    </source>
</evidence>
<feature type="transmembrane region" description="Helical" evidence="7">
    <location>
        <begin position="290"/>
        <end position="317"/>
    </location>
</feature>
<reference evidence="9 10" key="1">
    <citation type="submission" date="2018-06" db="EMBL/GenBank/DDBJ databases">
        <title>The complete genome sequence of a nosiheptide producer Streptomyces actuosus ATCC 25421: deducing the ability of producing a new class III lantibiotics.</title>
        <authorList>
            <person name="Liu W."/>
            <person name="Sun F."/>
            <person name="Hu Y."/>
        </authorList>
    </citation>
    <scope>NUCLEOTIDE SEQUENCE [LARGE SCALE GENOMIC DNA]</scope>
    <source>
        <strain evidence="9 10">ATCC 25421</strain>
    </source>
</reference>
<dbReference type="InterPro" id="IPR003838">
    <property type="entry name" value="ABC3_permease_C"/>
</dbReference>
<feature type="transmembrane region" description="Helical" evidence="7">
    <location>
        <begin position="791"/>
        <end position="817"/>
    </location>
</feature>
<dbReference type="Proteomes" id="UP000247634">
    <property type="component" value="Chromosome"/>
</dbReference>
<feature type="transmembrane region" description="Helical" evidence="7">
    <location>
        <begin position="379"/>
        <end position="400"/>
    </location>
</feature>
<dbReference type="GO" id="GO:0022857">
    <property type="term" value="F:transmembrane transporter activity"/>
    <property type="evidence" value="ECO:0007669"/>
    <property type="project" value="TreeGrafter"/>
</dbReference>
<dbReference type="OrthoDB" id="3223244at2"/>
<keyword evidence="4 7" id="KW-1133">Transmembrane helix</keyword>
<dbReference type="RefSeq" id="WP_110628723.1">
    <property type="nucleotide sequence ID" value="NZ_CP029788.1"/>
</dbReference>
<dbReference type="Pfam" id="PF02687">
    <property type="entry name" value="FtsX"/>
    <property type="match status" value="2"/>
</dbReference>
<organism evidence="9 10">
    <name type="scientific">Streptomyces actuosus</name>
    <dbReference type="NCBI Taxonomy" id="1885"/>
    <lineage>
        <taxon>Bacteria</taxon>
        <taxon>Bacillati</taxon>
        <taxon>Actinomycetota</taxon>
        <taxon>Actinomycetes</taxon>
        <taxon>Kitasatosporales</taxon>
        <taxon>Streptomycetaceae</taxon>
        <taxon>Streptomyces</taxon>
    </lineage>
</organism>
<evidence type="ECO:0000256" key="6">
    <source>
        <dbReference type="ARBA" id="ARBA00038076"/>
    </source>
</evidence>
<keyword evidence="2" id="KW-1003">Cell membrane</keyword>
<keyword evidence="3 7" id="KW-0812">Transmembrane</keyword>
<keyword evidence="5 7" id="KW-0472">Membrane</keyword>
<gene>
    <name evidence="9" type="ORF">DMT42_16790</name>
</gene>
<proteinExistence type="inferred from homology"/>
<name>A0A2U9P3Q9_STRAS</name>
<sequence length="823" mass="83964">MLTLALRTLRTRWTAFAGSFVALCLGVALMTVMGLALAASLDAPTRVPERFAAAPVVVTAHDTVRVPTPIGPRTGRLAHPRPIPERTVAALRALGTVTVDRSFAVHARGGPAGLVGHPWSTARFAPYELTAGRAPHADGEVVAAGDWTAVGRRLRTGHGTVRVVGTVRALGFENPLFYPDAQAARLAPATTRLVVDADPAAVRRTVGADADVLTGDARRRADPDPDRDTEALTALNALFGTAGGVTAFVSVFVVASTFAFAVVQRRREFGLLRAAGATPGQVRRTVLAEALLVGVLASAAGCALGGYGAPVLVARVVDEGLAPAWFGLGPAVWPYHLAFWTGLLVALCGAAAASWRAGRTAPTQALREASADSGPLTPARRVCGAALLIAAAVLLGHALLTDPGDLLHRKTYVSRPMLLISALALLSPALLRPLTRLLTALPARLPGAVGMLARANTGASLRRTAAIAAPVLVTVALTGSLLGATATLDAARAAELRDRTVADFVVVPATGTAPAAATGEAADGIDAASVERLRHVPGAVVSPSSASAVHVLEDGVALVRSEARAADPRLLAATVRLPVAAGRLSGLDDDSIVVNEEWETHTVGRRVQVWLGDGTRRSLRIAAVLSTGTGGNGVWVTPANAVGAPVDRVDVKVAAGADATAVRAALRAAVDGTGGARVLTRAEWLDANGPRTSRTTRLGLLLVLGIALLYTALSLANTLVMGASERVREFAALRLAGATGAQVLRLAAAEALTVVAAGAVLGALTAVLTLSGMTGALRLLSAPAAPLALPWPALGAATAACAVLAVVTSTATTAVVLRRRARA</sequence>
<feature type="domain" description="ABC3 transporter permease C-terminal" evidence="8">
    <location>
        <begin position="702"/>
        <end position="817"/>
    </location>
</feature>
<evidence type="ECO:0000259" key="8">
    <source>
        <dbReference type="Pfam" id="PF02687"/>
    </source>
</evidence>
<feature type="transmembrane region" description="Helical" evidence="7">
    <location>
        <begin position="337"/>
        <end position="358"/>
    </location>
</feature>
<keyword evidence="10" id="KW-1185">Reference proteome</keyword>
<evidence type="ECO:0000256" key="2">
    <source>
        <dbReference type="ARBA" id="ARBA00022475"/>
    </source>
</evidence>
<dbReference type="EMBL" id="CP029788">
    <property type="protein sequence ID" value="AWT43811.1"/>
    <property type="molecule type" value="Genomic_DNA"/>
</dbReference>
<evidence type="ECO:0000256" key="5">
    <source>
        <dbReference type="ARBA" id="ARBA00023136"/>
    </source>
</evidence>
<evidence type="ECO:0000256" key="7">
    <source>
        <dbReference type="SAM" id="Phobius"/>
    </source>
</evidence>
<dbReference type="KEGG" id="sact:DMT42_16790"/>
<evidence type="ECO:0000256" key="4">
    <source>
        <dbReference type="ARBA" id="ARBA00022989"/>
    </source>
</evidence>
<comment type="similarity">
    <text evidence="6">Belongs to the ABC-4 integral membrane protein family.</text>
</comment>
<evidence type="ECO:0000313" key="10">
    <source>
        <dbReference type="Proteomes" id="UP000247634"/>
    </source>
</evidence>
<feature type="transmembrane region" description="Helical" evidence="7">
    <location>
        <begin position="698"/>
        <end position="722"/>
    </location>
</feature>
<dbReference type="PANTHER" id="PTHR30572:SF4">
    <property type="entry name" value="ABC TRANSPORTER PERMEASE YTRF"/>
    <property type="match status" value="1"/>
</dbReference>
<dbReference type="GO" id="GO:0005886">
    <property type="term" value="C:plasma membrane"/>
    <property type="evidence" value="ECO:0007669"/>
    <property type="project" value="UniProtKB-SubCell"/>
</dbReference>
<dbReference type="AlphaFoldDB" id="A0A2U9P3Q9"/>
<protein>
    <submittedName>
        <fullName evidence="9">ABC transporter permease</fullName>
    </submittedName>
</protein>
<dbReference type="PANTHER" id="PTHR30572">
    <property type="entry name" value="MEMBRANE COMPONENT OF TRANSPORTER-RELATED"/>
    <property type="match status" value="1"/>
</dbReference>
<dbReference type="InterPro" id="IPR050250">
    <property type="entry name" value="Macrolide_Exporter_MacB"/>
</dbReference>
<accession>A0A2U9P3Q9</accession>
<feature type="transmembrane region" description="Helical" evidence="7">
    <location>
        <begin position="743"/>
        <end position="771"/>
    </location>
</feature>
<evidence type="ECO:0000313" key="9">
    <source>
        <dbReference type="EMBL" id="AWT43811.1"/>
    </source>
</evidence>
<comment type="subcellular location">
    <subcellularLocation>
        <location evidence="1">Cell membrane</location>
        <topology evidence="1">Multi-pass membrane protein</topology>
    </subcellularLocation>
</comment>
<evidence type="ECO:0000256" key="1">
    <source>
        <dbReference type="ARBA" id="ARBA00004651"/>
    </source>
</evidence>
<feature type="transmembrane region" description="Helical" evidence="7">
    <location>
        <begin position="237"/>
        <end position="263"/>
    </location>
</feature>